<keyword evidence="1" id="KW-0378">Hydrolase</keyword>
<dbReference type="InterPro" id="IPR038718">
    <property type="entry name" value="SNF2-like_sf"/>
</dbReference>
<reference evidence="4 5" key="1">
    <citation type="submission" date="2022-10" db="EMBL/GenBank/DDBJ databases">
        <title>Ruegeria sp. nov., isolated from ocean surface sediments.</title>
        <authorList>
            <person name="He W."/>
            <person name="Xue H.-P."/>
            <person name="Zhang D.-F."/>
        </authorList>
    </citation>
    <scope>NUCLEOTIDE SEQUENCE [LARGE SCALE GENOMIC DNA]</scope>
    <source>
        <strain evidence="4 5">XHP0148</strain>
    </source>
</reference>
<dbReference type="InterPro" id="IPR027417">
    <property type="entry name" value="P-loop_NTPase"/>
</dbReference>
<accession>A0ABT3ARK9</accession>
<keyword evidence="2" id="KW-0175">Coiled coil</keyword>
<organism evidence="4 5">
    <name type="scientific">Ruegeria aquimaris</name>
    <dbReference type="NCBI Taxonomy" id="2984333"/>
    <lineage>
        <taxon>Bacteria</taxon>
        <taxon>Pseudomonadati</taxon>
        <taxon>Pseudomonadota</taxon>
        <taxon>Alphaproteobacteria</taxon>
        <taxon>Rhodobacterales</taxon>
        <taxon>Roseobacteraceae</taxon>
        <taxon>Ruegeria</taxon>
    </lineage>
</organism>
<proteinExistence type="predicted"/>
<comment type="caution">
    <text evidence="4">The sequence shown here is derived from an EMBL/GenBank/DDBJ whole genome shotgun (WGS) entry which is preliminary data.</text>
</comment>
<evidence type="ECO:0000259" key="3">
    <source>
        <dbReference type="PROSITE" id="PS51192"/>
    </source>
</evidence>
<evidence type="ECO:0000256" key="1">
    <source>
        <dbReference type="ARBA" id="ARBA00022801"/>
    </source>
</evidence>
<dbReference type="EMBL" id="JAOWLB010000034">
    <property type="protein sequence ID" value="MCV2891279.1"/>
    <property type="molecule type" value="Genomic_DNA"/>
</dbReference>
<dbReference type="Pfam" id="PF14335">
    <property type="entry name" value="DUF4391"/>
    <property type="match status" value="1"/>
</dbReference>
<dbReference type="CDD" id="cd18011">
    <property type="entry name" value="DEXDc_RapA"/>
    <property type="match status" value="1"/>
</dbReference>
<name>A0ABT3ARK9_9RHOB</name>
<dbReference type="InterPro" id="IPR057342">
    <property type="entry name" value="DEXDc_RapA"/>
</dbReference>
<dbReference type="Gene3D" id="3.40.50.10810">
    <property type="entry name" value="Tandem AAA-ATPase domain"/>
    <property type="match status" value="1"/>
</dbReference>
<dbReference type="Pfam" id="PF00176">
    <property type="entry name" value="SNF2-rel_dom"/>
    <property type="match status" value="1"/>
</dbReference>
<feature type="coiled-coil region" evidence="2">
    <location>
        <begin position="794"/>
        <end position="821"/>
    </location>
</feature>
<dbReference type="SMART" id="SM00487">
    <property type="entry name" value="DEXDc"/>
    <property type="match status" value="1"/>
</dbReference>
<evidence type="ECO:0000256" key="2">
    <source>
        <dbReference type="SAM" id="Coils"/>
    </source>
</evidence>
<dbReference type="PANTHER" id="PTHR45766:SF6">
    <property type="entry name" value="SWI_SNF-RELATED MATRIX-ASSOCIATED ACTIN-DEPENDENT REGULATOR OF CHROMATIN SUBFAMILY A-LIKE PROTEIN 1"/>
    <property type="match status" value="1"/>
</dbReference>
<protein>
    <submittedName>
        <fullName evidence="4">DUF4391 domain-containing protein</fullName>
    </submittedName>
</protein>
<sequence length="851" mass="96075">MTNGEGQAPASTTGRGHQALLLDNKSHGRVVDELRSSLSDGSKVAVLTGLFSVFGYAELRTELRKINKLRLLLGNAEAIRPDHLAGTLDETGLRNQLDLQRVARECADWVKQKTEVQQLHSSSISQNIFHIEREHGAPTAVSGSSDFTAAGLGSVPSRAFAMNTVTHDPAATKQLLSWFETIWTDPTAVRGAKDQLLEAIEFLARDKPASQIYFATLFNIFRDYLEDIDEESIIRSKTGFKDTIVWNKLYKFQRDGVIGAIDKLERYGGCIIADSVGLGKTFEALAVIKYYELRNDRVLVLAPKKLRENWTVYTVNDKRNLLAKDRFNYDVLNHTDLSRTSGRSGEINLETLNWGNYDLIVIDESHNFRNNNPRVDSVTRYQRLMEDVIKSGVKTKVLMLSATPVNNRLNDLKNQVAFITEGQDKAFDAAGIPSIEVTLRRAQTQFNEWLKLPEEARTTERLLESLNFGYFKLLDLLTIARSRRHIEKYYDVTEIGKFPERLKPKNIKSDIDKNGEFPALKDINRSIKKLSLAAYAPLDYVLSDKQEEYSRKYDQQVAGGKSTLKQVDRERSLIHLMRVNMLKRMESSIHSFALTVEKVHGQVAGFLQKIEAHEASEVEELSIEDVQVDATELDDLMIGRKVKVLIQDLDLFRNIAPFTNEERDYGEIAILSVDLSSPTRVRRLASFMQQAIPYPLLLVFQHDGKVALSVAEKRINQADASKIVVEERWLSPWFDPAAPTDIESAFLDAVTLSKLPATNFYALYQALQAQVVALLTAERTGRFQAASAMVAPLHRDALRKIEGLEREIAELRNALKRESQMSRKISLNSEIKSRKDAIVQLEAEMTGTTNN</sequence>
<dbReference type="InterPro" id="IPR000330">
    <property type="entry name" value="SNF2_N"/>
</dbReference>
<evidence type="ECO:0000313" key="4">
    <source>
        <dbReference type="EMBL" id="MCV2891279.1"/>
    </source>
</evidence>
<dbReference type="SUPFAM" id="SSF52540">
    <property type="entry name" value="P-loop containing nucleoside triphosphate hydrolases"/>
    <property type="match status" value="1"/>
</dbReference>
<gene>
    <name evidence="4" type="ORF">OE747_23415</name>
</gene>
<dbReference type="RefSeq" id="WP_263830881.1">
    <property type="nucleotide sequence ID" value="NZ_JAOWLB010000034.1"/>
</dbReference>
<keyword evidence="5" id="KW-1185">Reference proteome</keyword>
<feature type="domain" description="Helicase ATP-binding" evidence="3">
    <location>
        <begin position="261"/>
        <end position="422"/>
    </location>
</feature>
<dbReference type="PANTHER" id="PTHR45766">
    <property type="entry name" value="DNA ANNEALING HELICASE AND ENDONUCLEASE ZRANB3 FAMILY MEMBER"/>
    <property type="match status" value="1"/>
</dbReference>
<evidence type="ECO:0000313" key="5">
    <source>
        <dbReference type="Proteomes" id="UP001320899"/>
    </source>
</evidence>
<dbReference type="Proteomes" id="UP001320899">
    <property type="component" value="Unassembled WGS sequence"/>
</dbReference>
<dbReference type="PROSITE" id="PS51192">
    <property type="entry name" value="HELICASE_ATP_BIND_1"/>
    <property type="match status" value="1"/>
</dbReference>
<dbReference type="InterPro" id="IPR025503">
    <property type="entry name" value="DUF4391"/>
</dbReference>
<dbReference type="InterPro" id="IPR014001">
    <property type="entry name" value="Helicase_ATP-bd"/>
</dbReference>